<keyword evidence="2" id="KW-1185">Reference proteome</keyword>
<evidence type="ECO:0000313" key="2">
    <source>
        <dbReference type="Proteomes" id="UP000276834"/>
    </source>
</evidence>
<accession>A0A3L8SES5</accession>
<name>A0A3L8SES5_CHLGU</name>
<reference evidence="1 2" key="1">
    <citation type="journal article" date="2018" name="Proc. R. Soc. B">
        <title>A non-coding region near Follistatin controls head colour polymorphism in the Gouldian finch.</title>
        <authorList>
            <person name="Toomey M.B."/>
            <person name="Marques C.I."/>
            <person name="Andrade P."/>
            <person name="Araujo P.M."/>
            <person name="Sabatino S."/>
            <person name="Gazda M.A."/>
            <person name="Afonso S."/>
            <person name="Lopes R.J."/>
            <person name="Corbo J.C."/>
            <person name="Carneiro M."/>
        </authorList>
    </citation>
    <scope>NUCLEOTIDE SEQUENCE [LARGE SCALE GENOMIC DNA]</scope>
    <source>
        <strain evidence="1">Red01</strain>
        <tissue evidence="1">Muscle</tissue>
    </source>
</reference>
<dbReference type="AlphaFoldDB" id="A0A3L8SES5"/>
<feature type="non-terminal residue" evidence="1">
    <location>
        <position position="409"/>
    </location>
</feature>
<protein>
    <submittedName>
        <fullName evidence="1">Uncharacterized protein</fullName>
    </submittedName>
</protein>
<gene>
    <name evidence="1" type="ORF">DV515_00008553</name>
</gene>
<organism evidence="1 2">
    <name type="scientific">Chloebia gouldiae</name>
    <name type="common">Gouldian finch</name>
    <name type="synonym">Erythrura gouldiae</name>
    <dbReference type="NCBI Taxonomy" id="44316"/>
    <lineage>
        <taxon>Eukaryota</taxon>
        <taxon>Metazoa</taxon>
        <taxon>Chordata</taxon>
        <taxon>Craniata</taxon>
        <taxon>Vertebrata</taxon>
        <taxon>Euteleostomi</taxon>
        <taxon>Archelosauria</taxon>
        <taxon>Archosauria</taxon>
        <taxon>Dinosauria</taxon>
        <taxon>Saurischia</taxon>
        <taxon>Theropoda</taxon>
        <taxon>Coelurosauria</taxon>
        <taxon>Aves</taxon>
        <taxon>Neognathae</taxon>
        <taxon>Neoaves</taxon>
        <taxon>Telluraves</taxon>
        <taxon>Australaves</taxon>
        <taxon>Passeriformes</taxon>
        <taxon>Passeroidea</taxon>
        <taxon>Passeridae</taxon>
        <taxon>Chloebia</taxon>
    </lineage>
</organism>
<dbReference type="Proteomes" id="UP000276834">
    <property type="component" value="Unassembled WGS sequence"/>
</dbReference>
<evidence type="ECO:0000313" key="1">
    <source>
        <dbReference type="EMBL" id="RLW00639.1"/>
    </source>
</evidence>
<sequence length="409" mass="45433">MKCHRVTDICAAPSAEAPCPAELELCKLSVIVAALFLKEFLQVTEDFSAAAPSVGKATERAVALWEPSGNGCQGCAGISGTSWDIQKSSFLKKGHELVGGDHDFGAEPKCAQTQAWLMYHDEEDEEVAWLSLQKMTNFPTEDGRSKLAKEFTVRYIKVFSFQQINSSIETNAQTAPGFAALMDTTGDLLWKPPHSLWLHSPNLMDCACPECKSNSADNQIKADKTSIPFFTKPRLWQLLDLWRFLLRKNSACLSHTVLLTLPSLPTIPRIADDISTSGSSELLTFLFFEYSSQHLKLLPCIMPFSTSLFSFHPWKLEVQECQECQECRILDPVWRDSLSPGEPAQAAASSLSSLLLIWSEPSPALHGYKNHSWNLCLTQILYPNQLLRITVTQHILPALGKMKSCHGST</sequence>
<comment type="caution">
    <text evidence="1">The sequence shown here is derived from an EMBL/GenBank/DDBJ whole genome shotgun (WGS) entry which is preliminary data.</text>
</comment>
<dbReference type="EMBL" id="QUSF01000026">
    <property type="protein sequence ID" value="RLW00639.1"/>
    <property type="molecule type" value="Genomic_DNA"/>
</dbReference>
<proteinExistence type="predicted"/>